<dbReference type="GO" id="GO:0009007">
    <property type="term" value="F:site-specific DNA-methyltransferase (adenine-specific) activity"/>
    <property type="evidence" value="ECO:0007669"/>
    <property type="project" value="UniProtKB-EC"/>
</dbReference>
<feature type="domain" description="Type II methyltransferase M.Eco57I C-terminal" evidence="6">
    <location>
        <begin position="652"/>
        <end position="892"/>
    </location>
</feature>
<dbReference type="InterPro" id="IPR002052">
    <property type="entry name" value="DNA_methylase_N6_adenine_CS"/>
</dbReference>
<name>A0A7T3KVU4_9EURY</name>
<dbReference type="AlphaFoldDB" id="A0A7T3KVU4"/>
<dbReference type="Pfam" id="PF02384">
    <property type="entry name" value="N6_Mtase"/>
    <property type="match status" value="1"/>
</dbReference>
<evidence type="ECO:0000256" key="2">
    <source>
        <dbReference type="ARBA" id="ARBA00022679"/>
    </source>
</evidence>
<dbReference type="Proteomes" id="UP000595001">
    <property type="component" value="Chromosome"/>
</dbReference>
<feature type="domain" description="DNA methylase adenine-specific" evidence="5">
    <location>
        <begin position="311"/>
        <end position="597"/>
    </location>
</feature>
<sequence length="974" mass="111707">MSDTPKEQKFHSLLYSALYRYVENNDTKFSEVTIEKDVEGRQADIHIDSNLTGSLVIEVKRDDISPYDKDVIKQARDYTRDIGADFFATCNSNDFYLFNYDGEITLQNVPYNYANLRPINLSDPELDGFVPQLLSGVDHLYQHGKLPEQEKKEQVVGLLRTFHSTIWPAYKELAQQKYKSNEKFINLFDGWVRENDFTALPTDEQLETAAKQYAYLLTNKILFYEVVREQTPDPIKPSDGNKLQSLVGVSSLDFLDEHIRRRFDEIMEKIDYEPIFRNSDLFEQFPHNKKTLQNIQSLAENIEQREISGIDEDLLGDVFEELIPKTERKKLGQYYTPPTIADAVSEWVLDAQAEYDLPEILDPASGSGTFPVEVYTDLKRDYPDATHQDILDSITAVDINKFPLHLTALNLASQNIEEEIDTLHAYHASFFAIEPDSKMLTSARLDNRDTGEVGYFDGIVGNPPYIRNRDIPDKDAFRAHLSRFGPENASPYLDGSKKLSKKSDAYVYFVTHATQFLRDGGRLGFVIPPKWLSVRYGMDFQQFLFDHYQIHAVVGFAERAFEDAFVDTCLLLIERCEDEETRRETVTKFIRVQEEMEPVDLYETVTFGMSLDQEPIDIRERPNYRMLGVRQEYLHDTGPKKINYYLNAPLKLINLIERDDFVPLSNFVDISRGPVTGANKFFILDQDEAERRGIDKRFLSPVVKSIKGMDSEVFEQGDADKYILDVHDYVTKVENRTKKFGTDTTLEEDVRSSLKRDGYDSLLQYINEGENDEIHKRNTCANRGVWFDLGEQQAPELFHPKFFKWRLFTVSNRARALTTNAVDCVYVKGGIDSKVVIGLMNSSLYGALLECWGRVEGNGALQLMTYELESVPVPDIREFEQEHIESIKTATNALLNGEDDAEQQLNQAVLDAVGLDSITPEELSTMRKVMTHQRLEGEFDSEVMLKDLDATVEWSSEYFGGENEGGVSTLDDFS</sequence>
<dbReference type="Gene3D" id="3.40.50.150">
    <property type="entry name" value="Vaccinia Virus protein VP39"/>
    <property type="match status" value="1"/>
</dbReference>
<gene>
    <name evidence="7" type="ORF">I7X12_00665</name>
</gene>
<dbReference type="Pfam" id="PF22837">
    <property type="entry name" value="M_Eco57I_C"/>
    <property type="match status" value="1"/>
</dbReference>
<evidence type="ECO:0000259" key="6">
    <source>
        <dbReference type="Pfam" id="PF22837"/>
    </source>
</evidence>
<proteinExistence type="predicted"/>
<dbReference type="EMBL" id="CP065856">
    <property type="protein sequence ID" value="QPV63180.1"/>
    <property type="molecule type" value="Genomic_DNA"/>
</dbReference>
<dbReference type="InterPro" id="IPR029063">
    <property type="entry name" value="SAM-dependent_MTases_sf"/>
</dbReference>
<evidence type="ECO:0000313" key="8">
    <source>
        <dbReference type="Proteomes" id="UP000595001"/>
    </source>
</evidence>
<dbReference type="InterPro" id="IPR050953">
    <property type="entry name" value="N4_N6_ade-DNA_methylase"/>
</dbReference>
<keyword evidence="1 7" id="KW-0489">Methyltransferase</keyword>
<evidence type="ECO:0000256" key="1">
    <source>
        <dbReference type="ARBA" id="ARBA00022603"/>
    </source>
</evidence>
<protein>
    <submittedName>
        <fullName evidence="7">N-6 DNA methylase</fullName>
    </submittedName>
</protein>
<dbReference type="InterPro" id="IPR003356">
    <property type="entry name" value="DNA_methylase_A-5"/>
</dbReference>
<organism evidence="7 8">
    <name type="scientific">Halosimplex litoreum</name>
    <dbReference type="NCBI Taxonomy" id="1198301"/>
    <lineage>
        <taxon>Archaea</taxon>
        <taxon>Methanobacteriati</taxon>
        <taxon>Methanobacteriota</taxon>
        <taxon>Stenosarchaea group</taxon>
        <taxon>Halobacteria</taxon>
        <taxon>Halobacteriales</taxon>
        <taxon>Haloarculaceae</taxon>
        <taxon>Halosimplex</taxon>
    </lineage>
</organism>
<dbReference type="OrthoDB" id="45790at2157"/>
<accession>A0A7T3KVU4</accession>
<dbReference type="PRINTS" id="PR00507">
    <property type="entry name" value="N12N6MTFRASE"/>
</dbReference>
<dbReference type="RefSeq" id="WP_198061973.1">
    <property type="nucleotide sequence ID" value="NZ_CP065856.1"/>
</dbReference>
<evidence type="ECO:0000256" key="4">
    <source>
        <dbReference type="ARBA" id="ARBA00022747"/>
    </source>
</evidence>
<dbReference type="PROSITE" id="PS00092">
    <property type="entry name" value="N6_MTASE"/>
    <property type="match status" value="1"/>
</dbReference>
<evidence type="ECO:0000256" key="3">
    <source>
        <dbReference type="ARBA" id="ARBA00022691"/>
    </source>
</evidence>
<dbReference type="InterPro" id="IPR054520">
    <property type="entry name" value="M_Eco57I_C"/>
</dbReference>
<dbReference type="GO" id="GO:0009307">
    <property type="term" value="P:DNA restriction-modification system"/>
    <property type="evidence" value="ECO:0007669"/>
    <property type="project" value="UniProtKB-KW"/>
</dbReference>
<evidence type="ECO:0000313" key="7">
    <source>
        <dbReference type="EMBL" id="QPV63180.1"/>
    </source>
</evidence>
<dbReference type="GO" id="GO:0008170">
    <property type="term" value="F:N-methyltransferase activity"/>
    <property type="evidence" value="ECO:0007669"/>
    <property type="project" value="InterPro"/>
</dbReference>
<dbReference type="GO" id="GO:0003677">
    <property type="term" value="F:DNA binding"/>
    <property type="evidence" value="ECO:0007669"/>
    <property type="project" value="InterPro"/>
</dbReference>
<reference evidence="7 8" key="1">
    <citation type="submission" date="2020-12" db="EMBL/GenBank/DDBJ databases">
        <title>Halosimplex halophilum sp. nov. and Halosimplex salinum sp. nov., two new members of the genus Halosimplex.</title>
        <authorList>
            <person name="Cui H.L."/>
        </authorList>
    </citation>
    <scope>NUCLEOTIDE SEQUENCE [LARGE SCALE GENOMIC DNA]</scope>
    <source>
        <strain evidence="7 8">YGH94</strain>
    </source>
</reference>
<dbReference type="GO" id="GO:0032259">
    <property type="term" value="P:methylation"/>
    <property type="evidence" value="ECO:0007669"/>
    <property type="project" value="UniProtKB-KW"/>
</dbReference>
<keyword evidence="8" id="KW-1185">Reference proteome</keyword>
<dbReference type="GeneID" id="60586960"/>
<evidence type="ECO:0000259" key="5">
    <source>
        <dbReference type="Pfam" id="PF02384"/>
    </source>
</evidence>
<keyword evidence="3" id="KW-0949">S-adenosyl-L-methionine</keyword>
<keyword evidence="4" id="KW-0680">Restriction system</keyword>
<dbReference type="SUPFAM" id="SSF53335">
    <property type="entry name" value="S-adenosyl-L-methionine-dependent methyltransferases"/>
    <property type="match status" value="1"/>
</dbReference>
<dbReference type="KEGG" id="hlt:I7X12_00665"/>
<keyword evidence="2" id="KW-0808">Transferase</keyword>
<dbReference type="PANTHER" id="PTHR33841">
    <property type="entry name" value="DNA METHYLTRANSFERASE YEEA-RELATED"/>
    <property type="match status" value="1"/>
</dbReference>
<dbReference type="PANTHER" id="PTHR33841:SF5">
    <property type="entry name" value="DNA METHYLASE (MODIFICATION METHYLASE) (METHYLTRANSFERASE)-RELATED"/>
    <property type="match status" value="1"/>
</dbReference>